<dbReference type="AlphaFoldDB" id="A0A6B9F4K8"/>
<keyword evidence="2" id="KW-1185">Reference proteome</keyword>
<evidence type="ECO:0000313" key="2">
    <source>
        <dbReference type="Proteomes" id="UP000428325"/>
    </source>
</evidence>
<protein>
    <submittedName>
        <fullName evidence="1">Uncharacterized protein</fullName>
    </submittedName>
</protein>
<sequence length="196" mass="22640">MSALRTKRMGLFETLFSSSTGDTDPQAQQPSQHEIFPEDKYNVAYAVAARREEIRALEHLLEADQTSPTALEAEPFLQDIIEDMERDREYSLRLRTSGEELVDDIRELIEHWDNQVDEQIGTIWWPIGADTTFRLYLHYLELRADAEDDQFSFPESAGQVHTLVQRGLSTMEDDDDSKLAVVHKRDIPWEEPAEDS</sequence>
<name>A0A6B9F4K8_9EURY</name>
<evidence type="ECO:0000313" key="1">
    <source>
        <dbReference type="EMBL" id="QGX93341.1"/>
    </source>
</evidence>
<dbReference type="KEGG" id="hra:EI982_00395"/>
<organism evidence="1 2">
    <name type="scientific">Haloplanus rallus</name>
    <dbReference type="NCBI Taxonomy" id="1816183"/>
    <lineage>
        <taxon>Archaea</taxon>
        <taxon>Methanobacteriati</taxon>
        <taxon>Methanobacteriota</taxon>
        <taxon>Stenosarchaea group</taxon>
        <taxon>Halobacteria</taxon>
        <taxon>Halobacteriales</taxon>
        <taxon>Haloferacaceae</taxon>
        <taxon>Haloplanus</taxon>
    </lineage>
</organism>
<gene>
    <name evidence="1" type="ORF">EI982_00395</name>
</gene>
<keyword evidence="1" id="KW-0614">Plasmid</keyword>
<dbReference type="Proteomes" id="UP000428325">
    <property type="component" value="Plasmid pMBLA003601"/>
</dbReference>
<proteinExistence type="predicted"/>
<geneLocation type="plasmid" evidence="2">
    <name>pmbla003601</name>
</geneLocation>
<accession>A0A6B9F4K8</accession>
<dbReference type="OrthoDB" id="225507at2157"/>
<reference evidence="1 2" key="1">
    <citation type="submission" date="2018-12" db="EMBL/GenBank/DDBJ databases">
        <title>Complete genome sequence of Haloplanus rallus MBLA0036.</title>
        <authorList>
            <person name="Nam Y.-d."/>
            <person name="Kang J."/>
            <person name="Chung W.-H."/>
            <person name="Park Y.S."/>
        </authorList>
    </citation>
    <scope>NUCLEOTIDE SEQUENCE [LARGE SCALE GENOMIC DNA]</scope>
    <source>
        <strain evidence="1 2">MBLA0036</strain>
        <plasmid evidence="2">pmbla003601</plasmid>
    </source>
</reference>
<dbReference type="EMBL" id="CP034344">
    <property type="protein sequence ID" value="QGX93341.1"/>
    <property type="molecule type" value="Genomic_DNA"/>
</dbReference>